<keyword evidence="2" id="KW-1185">Reference proteome</keyword>
<comment type="caution">
    <text evidence="1">The sequence shown here is derived from an EMBL/GenBank/DDBJ whole genome shotgun (WGS) entry which is preliminary data.</text>
</comment>
<evidence type="ECO:0000313" key="2">
    <source>
        <dbReference type="Proteomes" id="UP000193144"/>
    </source>
</evidence>
<evidence type="ECO:0000313" key="1">
    <source>
        <dbReference type="EMBL" id="ORY07560.1"/>
    </source>
</evidence>
<dbReference type="EMBL" id="MCFA01000108">
    <property type="protein sequence ID" value="ORY07560.1"/>
    <property type="molecule type" value="Genomic_DNA"/>
</dbReference>
<reference evidence="1 2" key="1">
    <citation type="submission" date="2016-07" db="EMBL/GenBank/DDBJ databases">
        <title>Pervasive Adenine N6-methylation of Active Genes in Fungi.</title>
        <authorList>
            <consortium name="DOE Joint Genome Institute"/>
            <person name="Mondo S.J."/>
            <person name="Dannebaum R.O."/>
            <person name="Kuo R.C."/>
            <person name="Labutti K."/>
            <person name="Haridas S."/>
            <person name="Kuo A."/>
            <person name="Salamov A."/>
            <person name="Ahrendt S.R."/>
            <person name="Lipzen A."/>
            <person name="Sullivan W."/>
            <person name="Andreopoulos W.B."/>
            <person name="Clum A."/>
            <person name="Lindquist E."/>
            <person name="Daum C."/>
            <person name="Ramamoorthy G.K."/>
            <person name="Gryganskyi A."/>
            <person name="Culley D."/>
            <person name="Magnuson J.K."/>
            <person name="James T.Y."/>
            <person name="O'Malley M.A."/>
            <person name="Stajich J.E."/>
            <person name="Spatafora J.W."/>
            <person name="Visel A."/>
            <person name="Grigoriev I.V."/>
        </authorList>
    </citation>
    <scope>NUCLEOTIDE SEQUENCE [LARGE SCALE GENOMIC DNA]</scope>
    <source>
        <strain evidence="1 2">CBS 115471</strain>
    </source>
</reference>
<dbReference type="Proteomes" id="UP000193144">
    <property type="component" value="Unassembled WGS sequence"/>
</dbReference>
<protein>
    <submittedName>
        <fullName evidence="1">Uncharacterized protein</fullName>
    </submittedName>
</protein>
<dbReference type="AlphaFoldDB" id="A0A1Y1ZBB4"/>
<gene>
    <name evidence="1" type="ORF">BCR34DRAFT_570614</name>
</gene>
<name>A0A1Y1ZBB4_9PLEO</name>
<organism evidence="1 2">
    <name type="scientific">Clohesyomyces aquaticus</name>
    <dbReference type="NCBI Taxonomy" id="1231657"/>
    <lineage>
        <taxon>Eukaryota</taxon>
        <taxon>Fungi</taxon>
        <taxon>Dikarya</taxon>
        <taxon>Ascomycota</taxon>
        <taxon>Pezizomycotina</taxon>
        <taxon>Dothideomycetes</taxon>
        <taxon>Pleosporomycetidae</taxon>
        <taxon>Pleosporales</taxon>
        <taxon>Lindgomycetaceae</taxon>
        <taxon>Clohesyomyces</taxon>
    </lineage>
</organism>
<proteinExistence type="predicted"/>
<accession>A0A1Y1ZBB4</accession>
<sequence>MVESGVLDFVQHHHSHSSFALFSSSSHCFRNSITALSTPFAMSLSMNPPTILPFPARYLFSLSECHVISSFDNWSRSFFNFSLFARLGSRCNSRVRSVYGIIVEEDLKAKERENPESEKRNVLAYMRSSRVLARGVHRVESEERSVRVAL</sequence>